<dbReference type="PANTHER" id="PTHR42852:SF18">
    <property type="entry name" value="CHROMOSOME UNDETERMINED SCAFFOLD_47, WHOLE GENOME SHOTGUN SEQUENCE"/>
    <property type="match status" value="1"/>
</dbReference>
<keyword evidence="4" id="KW-1185">Reference proteome</keyword>
<keyword evidence="1" id="KW-0732">Signal</keyword>
<accession>A0A6N9HP96</accession>
<dbReference type="GO" id="GO:0016491">
    <property type="term" value="F:oxidoreductase activity"/>
    <property type="evidence" value="ECO:0007669"/>
    <property type="project" value="InterPro"/>
</dbReference>
<dbReference type="AlphaFoldDB" id="A0A6N9HP96"/>
<dbReference type="InterPro" id="IPR013740">
    <property type="entry name" value="Redoxin"/>
</dbReference>
<proteinExistence type="predicted"/>
<dbReference type="Pfam" id="PF08534">
    <property type="entry name" value="Redoxin"/>
    <property type="match status" value="1"/>
</dbReference>
<dbReference type="EMBL" id="WWCJ01000023">
    <property type="protein sequence ID" value="MYN05033.1"/>
    <property type="molecule type" value="Genomic_DNA"/>
</dbReference>
<protein>
    <submittedName>
        <fullName evidence="3">Redoxin family protein</fullName>
    </submittedName>
</protein>
<dbReference type="Proteomes" id="UP000448575">
    <property type="component" value="Unassembled WGS sequence"/>
</dbReference>
<gene>
    <name evidence="3" type="ORF">GTP41_23330</name>
</gene>
<evidence type="ECO:0000259" key="2">
    <source>
        <dbReference type="PROSITE" id="PS51352"/>
    </source>
</evidence>
<dbReference type="InterPro" id="IPR050553">
    <property type="entry name" value="Thioredoxin_ResA/DsbE_sf"/>
</dbReference>
<dbReference type="RefSeq" id="WP_161027978.1">
    <property type="nucleotide sequence ID" value="NZ_WWCJ01000023.1"/>
</dbReference>
<dbReference type="PANTHER" id="PTHR42852">
    <property type="entry name" value="THIOL:DISULFIDE INTERCHANGE PROTEIN DSBE"/>
    <property type="match status" value="1"/>
</dbReference>
<organism evidence="3 4">
    <name type="scientific">Pseudoduganella guangdongensis</name>
    <dbReference type="NCBI Taxonomy" id="2692179"/>
    <lineage>
        <taxon>Bacteria</taxon>
        <taxon>Pseudomonadati</taxon>
        <taxon>Pseudomonadota</taxon>
        <taxon>Betaproteobacteria</taxon>
        <taxon>Burkholderiales</taxon>
        <taxon>Oxalobacteraceae</taxon>
        <taxon>Telluria group</taxon>
        <taxon>Pseudoduganella</taxon>
    </lineage>
</organism>
<evidence type="ECO:0000313" key="3">
    <source>
        <dbReference type="EMBL" id="MYN05033.1"/>
    </source>
</evidence>
<sequence length="155" mass="16630">MKLQSPLAGAALALAGHAALAAPAPPFDLPGARLADLRGKVVYVDFWASWCGPCKRSFPWMNQLQQRFGAEGLQVVAINLDEEREDAAAFLAKVPAQFTIAYDPAGAIARAYAIKGMPSSALVGRDGQLLWLHTGFNDADAGRVEERIRAALQQK</sequence>
<dbReference type="Gene3D" id="3.40.30.10">
    <property type="entry name" value="Glutaredoxin"/>
    <property type="match status" value="1"/>
</dbReference>
<name>A0A6N9HP96_9BURK</name>
<dbReference type="SUPFAM" id="SSF52833">
    <property type="entry name" value="Thioredoxin-like"/>
    <property type="match status" value="1"/>
</dbReference>
<evidence type="ECO:0000313" key="4">
    <source>
        <dbReference type="Proteomes" id="UP000448575"/>
    </source>
</evidence>
<reference evidence="3 4" key="1">
    <citation type="submission" date="2019-12" db="EMBL/GenBank/DDBJ databases">
        <title>Novel species isolated from a subtropical stream in China.</title>
        <authorList>
            <person name="Lu H."/>
        </authorList>
    </citation>
    <scope>NUCLEOTIDE SEQUENCE [LARGE SCALE GENOMIC DNA]</scope>
    <source>
        <strain evidence="3 4">DS3</strain>
    </source>
</reference>
<dbReference type="PROSITE" id="PS51352">
    <property type="entry name" value="THIOREDOXIN_2"/>
    <property type="match status" value="1"/>
</dbReference>
<comment type="caution">
    <text evidence="3">The sequence shown here is derived from an EMBL/GenBank/DDBJ whole genome shotgun (WGS) entry which is preliminary data.</text>
</comment>
<feature type="signal peptide" evidence="1">
    <location>
        <begin position="1"/>
        <end position="21"/>
    </location>
</feature>
<feature type="domain" description="Thioredoxin" evidence="2">
    <location>
        <begin position="18"/>
        <end position="153"/>
    </location>
</feature>
<dbReference type="InterPro" id="IPR013766">
    <property type="entry name" value="Thioredoxin_domain"/>
</dbReference>
<dbReference type="CDD" id="cd02966">
    <property type="entry name" value="TlpA_like_family"/>
    <property type="match status" value="1"/>
</dbReference>
<feature type="chain" id="PRO_5026843479" evidence="1">
    <location>
        <begin position="22"/>
        <end position="155"/>
    </location>
</feature>
<evidence type="ECO:0000256" key="1">
    <source>
        <dbReference type="SAM" id="SignalP"/>
    </source>
</evidence>
<dbReference type="InterPro" id="IPR036249">
    <property type="entry name" value="Thioredoxin-like_sf"/>
</dbReference>